<keyword evidence="1" id="KW-0472">Membrane</keyword>
<keyword evidence="1" id="KW-1133">Transmembrane helix</keyword>
<evidence type="ECO:0000256" key="1">
    <source>
        <dbReference type="SAM" id="Phobius"/>
    </source>
</evidence>
<sequence length="68" mass="6682">APSQGVAGVATITYLSGLLAPAVTGWVAHLTSLPVTFAVLSVIVLTTVATAGALRPRTPLGTPAEEGA</sequence>
<feature type="non-terminal residue" evidence="2">
    <location>
        <position position="1"/>
    </location>
</feature>
<dbReference type="InterPro" id="IPR036259">
    <property type="entry name" value="MFS_trans_sf"/>
</dbReference>
<dbReference type="Proteomes" id="UP001597024">
    <property type="component" value="Unassembled WGS sequence"/>
</dbReference>
<evidence type="ECO:0008006" key="4">
    <source>
        <dbReference type="Google" id="ProtNLM"/>
    </source>
</evidence>
<protein>
    <recommendedName>
        <fullName evidence="4">MFS transporter</fullName>
    </recommendedName>
</protein>
<reference evidence="3" key="1">
    <citation type="journal article" date="2019" name="Int. J. Syst. Evol. Microbiol.">
        <title>The Global Catalogue of Microorganisms (GCM) 10K type strain sequencing project: providing services to taxonomists for standard genome sequencing and annotation.</title>
        <authorList>
            <consortium name="The Broad Institute Genomics Platform"/>
            <consortium name="The Broad Institute Genome Sequencing Center for Infectious Disease"/>
            <person name="Wu L."/>
            <person name="Ma J."/>
        </authorList>
    </citation>
    <scope>NUCLEOTIDE SEQUENCE [LARGE SCALE GENOMIC DNA]</scope>
    <source>
        <strain evidence="3">CCUG 62974</strain>
    </source>
</reference>
<evidence type="ECO:0000313" key="3">
    <source>
        <dbReference type="Proteomes" id="UP001597024"/>
    </source>
</evidence>
<organism evidence="2 3">
    <name type="scientific">Streptosporangium algeriense</name>
    <dbReference type="NCBI Taxonomy" id="1682748"/>
    <lineage>
        <taxon>Bacteria</taxon>
        <taxon>Bacillati</taxon>
        <taxon>Actinomycetota</taxon>
        <taxon>Actinomycetes</taxon>
        <taxon>Streptosporangiales</taxon>
        <taxon>Streptosporangiaceae</taxon>
        <taxon>Streptosporangium</taxon>
    </lineage>
</organism>
<feature type="transmembrane region" description="Helical" evidence="1">
    <location>
        <begin position="6"/>
        <end position="28"/>
    </location>
</feature>
<comment type="caution">
    <text evidence="2">The sequence shown here is derived from an EMBL/GenBank/DDBJ whole genome shotgun (WGS) entry which is preliminary data.</text>
</comment>
<dbReference type="SUPFAM" id="SSF103473">
    <property type="entry name" value="MFS general substrate transporter"/>
    <property type="match status" value="1"/>
</dbReference>
<feature type="transmembrane region" description="Helical" evidence="1">
    <location>
        <begin position="35"/>
        <end position="54"/>
    </location>
</feature>
<accession>A0ABW3DR64</accession>
<keyword evidence="1" id="KW-0812">Transmembrane</keyword>
<gene>
    <name evidence="2" type="ORF">ACFQ08_12190</name>
</gene>
<proteinExistence type="predicted"/>
<name>A0ABW3DR64_9ACTN</name>
<keyword evidence="3" id="KW-1185">Reference proteome</keyword>
<evidence type="ECO:0000313" key="2">
    <source>
        <dbReference type="EMBL" id="MFD0885306.1"/>
    </source>
</evidence>
<dbReference type="EMBL" id="JBHTHX010000330">
    <property type="protein sequence ID" value="MFD0885306.1"/>
    <property type="molecule type" value="Genomic_DNA"/>
</dbReference>